<dbReference type="OrthoDB" id="9815559at2"/>
<gene>
    <name evidence="5" type="primary">kpsU</name>
    <name evidence="4 6" type="synonym">kdsB</name>
    <name evidence="6" type="ORF">HT99x_000935</name>
    <name evidence="5" type="ORF">HT99x_01983</name>
</gene>
<dbReference type="CDD" id="cd02517">
    <property type="entry name" value="CMP-KDO-Synthetase"/>
    <property type="match status" value="1"/>
</dbReference>
<dbReference type="GO" id="GO:0005829">
    <property type="term" value="C:cytosol"/>
    <property type="evidence" value="ECO:0007669"/>
    <property type="project" value="TreeGrafter"/>
</dbReference>
<dbReference type="GO" id="GO:0033468">
    <property type="term" value="P:CMP-keto-3-deoxy-D-manno-octulosonic acid biosynthetic process"/>
    <property type="evidence" value="ECO:0007669"/>
    <property type="project" value="UniProtKB-UniRule"/>
</dbReference>
<reference evidence="5" key="1">
    <citation type="submission" date="2015-09" db="EMBL/GenBank/DDBJ databases">
        <title>Draft Genome Sequences of Two Novel Amoeba-resistant Intranuclear Bacteria, Candidatus Berkiella cookevillensis and Candidatus Berkiella aquae.</title>
        <authorList>
            <person name="Mehari Y.T."/>
            <person name="Arivett B.A."/>
            <person name="Farone A.L."/>
            <person name="Gunderson J.H."/>
            <person name="Farone M.B."/>
        </authorList>
    </citation>
    <scope>NUCLEOTIDE SEQUENCE [LARGE SCALE GENOMIC DNA]</scope>
    <source>
        <strain evidence="5">HT99</strain>
    </source>
</reference>
<dbReference type="RefSeq" id="WP_075066603.1">
    <property type="nucleotide sequence ID" value="NZ_LKAJ02000001.1"/>
</dbReference>
<dbReference type="PATRIC" id="fig|1590043.3.peg.2021"/>
<comment type="catalytic activity">
    <reaction evidence="4">
        <text>3-deoxy-alpha-D-manno-oct-2-ulosonate + CTP = CMP-3-deoxy-beta-D-manno-octulosonate + diphosphate</text>
        <dbReference type="Rhea" id="RHEA:23448"/>
        <dbReference type="ChEBI" id="CHEBI:33019"/>
        <dbReference type="ChEBI" id="CHEBI:37563"/>
        <dbReference type="ChEBI" id="CHEBI:85986"/>
        <dbReference type="ChEBI" id="CHEBI:85987"/>
        <dbReference type="EC" id="2.7.7.38"/>
    </reaction>
</comment>
<dbReference type="GO" id="GO:0008690">
    <property type="term" value="F:3-deoxy-manno-octulosonate cytidylyltransferase activity"/>
    <property type="evidence" value="ECO:0007669"/>
    <property type="project" value="UniProtKB-UniRule"/>
</dbReference>
<evidence type="ECO:0000313" key="7">
    <source>
        <dbReference type="Proteomes" id="UP000051497"/>
    </source>
</evidence>
<dbReference type="SUPFAM" id="SSF53448">
    <property type="entry name" value="Nucleotide-diphospho-sugar transferases"/>
    <property type="match status" value="1"/>
</dbReference>
<comment type="function">
    <text evidence="4">Activates KDO (a required 8-carbon sugar) for incorporation into bacterial lipopolysaccharide in Gram-negative bacteria.</text>
</comment>
<dbReference type="UniPathway" id="UPA00358">
    <property type="reaction ID" value="UER00476"/>
</dbReference>
<keyword evidence="3 4" id="KW-0448">Lipopolysaccharide biosynthesis</keyword>
<dbReference type="EMBL" id="LKAJ01000007">
    <property type="protein sequence ID" value="KRG21063.1"/>
    <property type="molecule type" value="Genomic_DNA"/>
</dbReference>
<keyword evidence="2 4" id="KW-0548">Nucleotidyltransferase</keyword>
<dbReference type="InterPro" id="IPR004528">
    <property type="entry name" value="KdsB"/>
</dbReference>
<evidence type="ECO:0000313" key="6">
    <source>
        <dbReference type="EMBL" id="MCS5709983.1"/>
    </source>
</evidence>
<evidence type="ECO:0000256" key="2">
    <source>
        <dbReference type="ARBA" id="ARBA00022695"/>
    </source>
</evidence>
<sequence length="262" mass="29019">MTVAIVIPARRASTRLPEKMLLDETGWPLIRHTYEQAKKAKLAQSVLVATDDERIFQAVKQFGGNVVMTSADHPTGTDRLAEVAANHLQNAELIINVQGDEPELEPEKIDLLIQLAQASDAAMGTLVTPFASHLTQGTGSPLDPNCVKAVLGAKVGPGFQALYFSRSLVPYPRDANGQIQRPEDYYLHLGIYAYSPTFLQEYVKLPQTRLEMLEKLEQLRILEHGYSIVAGIVANATPGIDTRADYESFLKRHQRRSQANDL</sequence>
<dbReference type="PANTHER" id="PTHR42866:SF2">
    <property type="entry name" value="3-DEOXY-MANNO-OCTULOSONATE CYTIDYLYLTRANSFERASE, MITOCHONDRIAL"/>
    <property type="match status" value="1"/>
</dbReference>
<dbReference type="HAMAP" id="MF_00057">
    <property type="entry name" value="KdsB"/>
    <property type="match status" value="1"/>
</dbReference>
<dbReference type="EC" id="2.7.7.38" evidence="4"/>
<comment type="pathway">
    <text evidence="4">Nucleotide-sugar biosynthesis; CMP-3-deoxy-D-manno-octulosonate biosynthesis; CMP-3-deoxy-D-manno-octulosonate from 3-deoxy-D-manno-octulosonate and CTP: step 1/1.</text>
</comment>
<dbReference type="NCBIfam" id="NF003952">
    <property type="entry name" value="PRK05450.1-5"/>
    <property type="match status" value="1"/>
</dbReference>
<evidence type="ECO:0000256" key="4">
    <source>
        <dbReference type="HAMAP-Rule" id="MF_00057"/>
    </source>
</evidence>
<evidence type="ECO:0000256" key="3">
    <source>
        <dbReference type="ARBA" id="ARBA00022985"/>
    </source>
</evidence>
<reference evidence="6" key="2">
    <citation type="journal article" date="2016" name="Genome Announc.">
        <title>Draft Genome Sequences of Two Novel Amoeba-Resistant Intranuclear Bacteria, 'Candidatus Berkiella cookevillensis' and 'Candidatus Berkiella aquae'.</title>
        <authorList>
            <person name="Mehari Y.T."/>
            <person name="Arivett B.A."/>
            <person name="Farone A.L."/>
            <person name="Gunderson J.H."/>
            <person name="Farone M.B."/>
        </authorList>
    </citation>
    <scope>NUCLEOTIDE SEQUENCE</scope>
    <source>
        <strain evidence="6">HT99</strain>
    </source>
</reference>
<name>A0A0Q9YWI1_9GAMM</name>
<dbReference type="InterPro" id="IPR003329">
    <property type="entry name" value="Cytidylyl_trans"/>
</dbReference>
<protein>
    <recommendedName>
        <fullName evidence="4">3-deoxy-manno-octulosonate cytidylyltransferase</fullName>
        <ecNumber evidence="4">2.7.7.38</ecNumber>
    </recommendedName>
    <alternativeName>
        <fullName evidence="4">CMP-2-keto-3-deoxyoctulosonic acid synthase</fullName>
        <shortName evidence="4">CKS</shortName>
        <shortName evidence="4">CMP-KDO synthase</shortName>
    </alternativeName>
</protein>
<proteinExistence type="inferred from homology"/>
<dbReference type="EMBL" id="LKAJ02000001">
    <property type="protein sequence ID" value="MCS5709983.1"/>
    <property type="molecule type" value="Genomic_DNA"/>
</dbReference>
<dbReference type="PANTHER" id="PTHR42866">
    <property type="entry name" value="3-DEOXY-MANNO-OCTULOSONATE CYTIDYLYLTRANSFERASE"/>
    <property type="match status" value="1"/>
</dbReference>
<keyword evidence="1 4" id="KW-0808">Transferase</keyword>
<keyword evidence="7" id="KW-1185">Reference proteome</keyword>
<evidence type="ECO:0000313" key="5">
    <source>
        <dbReference type="EMBL" id="KRG21063.1"/>
    </source>
</evidence>
<accession>A0A0Q9YWI1</accession>
<evidence type="ECO:0000256" key="1">
    <source>
        <dbReference type="ARBA" id="ARBA00022679"/>
    </source>
</evidence>
<comment type="subcellular location">
    <subcellularLocation>
        <location evidence="4">Cytoplasm</location>
    </subcellularLocation>
</comment>
<reference evidence="6" key="3">
    <citation type="submission" date="2021-06" db="EMBL/GenBank/DDBJ databases">
        <title>Genomic Description and Analysis of Intracellular Bacteria, Candidatus Berkiella cookevillensis and Candidatus Berkiella aquae.</title>
        <authorList>
            <person name="Kidane D.T."/>
            <person name="Mehari Y.T."/>
            <person name="Rice F.C."/>
            <person name="Arivett B.A."/>
            <person name="Farone A.L."/>
            <person name="Berk S.G."/>
            <person name="Farone M.B."/>
        </authorList>
    </citation>
    <scope>NUCLEOTIDE SEQUENCE</scope>
    <source>
        <strain evidence="6">HT99</strain>
    </source>
</reference>
<dbReference type="GO" id="GO:0009103">
    <property type="term" value="P:lipopolysaccharide biosynthetic process"/>
    <property type="evidence" value="ECO:0007669"/>
    <property type="project" value="UniProtKB-UniRule"/>
</dbReference>
<dbReference type="Gene3D" id="3.90.550.10">
    <property type="entry name" value="Spore Coat Polysaccharide Biosynthesis Protein SpsA, Chain A"/>
    <property type="match status" value="1"/>
</dbReference>
<keyword evidence="4" id="KW-0963">Cytoplasm</keyword>
<dbReference type="STRING" id="295108.HT99x_01983"/>
<dbReference type="InterPro" id="IPR029044">
    <property type="entry name" value="Nucleotide-diphossugar_trans"/>
</dbReference>
<organism evidence="5">
    <name type="scientific">Candidatus Berkiella aquae</name>
    <dbReference type="NCBI Taxonomy" id="295108"/>
    <lineage>
        <taxon>Bacteria</taxon>
        <taxon>Pseudomonadati</taxon>
        <taxon>Pseudomonadota</taxon>
        <taxon>Gammaproteobacteria</taxon>
        <taxon>Candidatus Berkiellales</taxon>
        <taxon>Candidatus Berkiellaceae</taxon>
        <taxon>Candidatus Berkiella</taxon>
    </lineage>
</organism>
<dbReference type="NCBIfam" id="TIGR00466">
    <property type="entry name" value="kdsB"/>
    <property type="match status" value="1"/>
</dbReference>
<dbReference type="AlphaFoldDB" id="A0A0Q9YWI1"/>
<dbReference type="Pfam" id="PF02348">
    <property type="entry name" value="CTP_transf_3"/>
    <property type="match status" value="1"/>
</dbReference>
<comment type="similarity">
    <text evidence="4">Belongs to the KdsB family.</text>
</comment>
<dbReference type="Proteomes" id="UP000051497">
    <property type="component" value="Unassembled WGS sequence"/>
</dbReference>
<comment type="caution">
    <text evidence="5">The sequence shown here is derived from an EMBL/GenBank/DDBJ whole genome shotgun (WGS) entry which is preliminary data.</text>
</comment>